<keyword evidence="1" id="KW-0812">Transmembrane</keyword>
<dbReference type="OrthoDB" id="249131at2"/>
<dbReference type="EMBL" id="PUHY01000010">
    <property type="protein sequence ID" value="PQO34192.1"/>
    <property type="molecule type" value="Genomic_DNA"/>
</dbReference>
<dbReference type="RefSeq" id="WP_105329921.1">
    <property type="nucleotide sequence ID" value="NZ_PUHY01000010.1"/>
</dbReference>
<dbReference type="PANTHER" id="PTHR30093">
    <property type="entry name" value="GENERAL SECRETION PATHWAY PROTEIN G"/>
    <property type="match status" value="1"/>
</dbReference>
<dbReference type="Gene3D" id="3.30.700.10">
    <property type="entry name" value="Glycoprotein, Type 4 Pilin"/>
    <property type="match status" value="1"/>
</dbReference>
<proteinExistence type="predicted"/>
<dbReference type="Pfam" id="PF07963">
    <property type="entry name" value="N_methyl"/>
    <property type="match status" value="1"/>
</dbReference>
<reference evidence="3 4" key="1">
    <citation type="submission" date="2018-02" db="EMBL/GenBank/DDBJ databases">
        <title>Comparative genomes isolates from brazilian mangrove.</title>
        <authorList>
            <person name="Araujo J.E."/>
            <person name="Taketani R.G."/>
            <person name="Silva M.C.P."/>
            <person name="Loureco M.V."/>
            <person name="Andreote F.D."/>
        </authorList>
    </citation>
    <scope>NUCLEOTIDE SEQUENCE [LARGE SCALE GENOMIC DNA]</scope>
    <source>
        <strain evidence="3 4">Hex-1 MGV</strain>
    </source>
</reference>
<dbReference type="PANTHER" id="PTHR30093:SF2">
    <property type="entry name" value="TYPE II SECRETION SYSTEM PROTEIN H"/>
    <property type="match status" value="1"/>
</dbReference>
<comment type="caution">
    <text evidence="3">The sequence shown here is derived from an EMBL/GenBank/DDBJ whole genome shotgun (WGS) entry which is preliminary data.</text>
</comment>
<dbReference type="Proteomes" id="UP000238322">
    <property type="component" value="Unassembled WGS sequence"/>
</dbReference>
<evidence type="ECO:0000259" key="2">
    <source>
        <dbReference type="Pfam" id="PF07596"/>
    </source>
</evidence>
<evidence type="ECO:0000313" key="3">
    <source>
        <dbReference type="EMBL" id="PQO34192.1"/>
    </source>
</evidence>
<dbReference type="InterPro" id="IPR045584">
    <property type="entry name" value="Pilin-like"/>
</dbReference>
<protein>
    <submittedName>
        <fullName evidence="3">Prepilin-type cleavage/methylation domain-containing protein</fullName>
    </submittedName>
</protein>
<dbReference type="InterPro" id="IPR012902">
    <property type="entry name" value="N_methyl_site"/>
</dbReference>
<dbReference type="SUPFAM" id="SSF54523">
    <property type="entry name" value="Pili subunits"/>
    <property type="match status" value="1"/>
</dbReference>
<dbReference type="Pfam" id="PF07596">
    <property type="entry name" value="SBP_bac_10"/>
    <property type="match status" value="1"/>
</dbReference>
<accession>A0A2S8FPT6</accession>
<feature type="transmembrane region" description="Helical" evidence="1">
    <location>
        <begin position="12"/>
        <end position="37"/>
    </location>
</feature>
<feature type="domain" description="DUF1559" evidence="2">
    <location>
        <begin position="38"/>
        <end position="297"/>
    </location>
</feature>
<gene>
    <name evidence="3" type="ORF">C5Y83_11685</name>
</gene>
<sequence length="315" mass="34527">MNLQKTERVNRPGFTLVELLVVIAIIGVLIALLLPAVQQAREAARRMQCSNNMKQIGLGLQNYHDTHKVFPPAWFNRGHLWSGRILPFIEQNNLYETLLFGESDNWAPAGPNENACGTFINSYFCPTMPIGEHYTYNNIKDRVPMSYLGNSGTLASGDKANQITASYGPLSLQSLDQNGVIFGCKAQRFADIQDGTSNTIAVGEAQTDPKFVKDGQGIDHWYIGSNQIDPCRCDGSNHGGEFSEAVGSAAVRMNARIHEPGVVGHLLELSFGSYHPGGAMFNRCDGSVSFIPDTINFNTYQALFTRNNGEVNGSF</sequence>
<evidence type="ECO:0000256" key="1">
    <source>
        <dbReference type="SAM" id="Phobius"/>
    </source>
</evidence>
<dbReference type="AlphaFoldDB" id="A0A2S8FPT6"/>
<keyword evidence="1" id="KW-0472">Membrane</keyword>
<dbReference type="InterPro" id="IPR011453">
    <property type="entry name" value="DUF1559"/>
</dbReference>
<organism evidence="3 4">
    <name type="scientific">Blastopirellula marina</name>
    <dbReference type="NCBI Taxonomy" id="124"/>
    <lineage>
        <taxon>Bacteria</taxon>
        <taxon>Pseudomonadati</taxon>
        <taxon>Planctomycetota</taxon>
        <taxon>Planctomycetia</taxon>
        <taxon>Pirellulales</taxon>
        <taxon>Pirellulaceae</taxon>
        <taxon>Blastopirellula</taxon>
    </lineage>
</organism>
<dbReference type="NCBIfam" id="TIGR02532">
    <property type="entry name" value="IV_pilin_GFxxxE"/>
    <property type="match status" value="1"/>
</dbReference>
<name>A0A2S8FPT6_9BACT</name>
<evidence type="ECO:0000313" key="4">
    <source>
        <dbReference type="Proteomes" id="UP000238322"/>
    </source>
</evidence>
<keyword evidence="1" id="KW-1133">Transmembrane helix</keyword>